<evidence type="ECO:0000313" key="2">
    <source>
        <dbReference type="Proteomes" id="UP001280121"/>
    </source>
</evidence>
<comment type="caution">
    <text evidence="1">The sequence shown here is derived from an EMBL/GenBank/DDBJ whole genome shotgun (WGS) entry which is preliminary data.</text>
</comment>
<organism evidence="1 2">
    <name type="scientific">Dipteronia dyeriana</name>
    <dbReference type="NCBI Taxonomy" id="168575"/>
    <lineage>
        <taxon>Eukaryota</taxon>
        <taxon>Viridiplantae</taxon>
        <taxon>Streptophyta</taxon>
        <taxon>Embryophyta</taxon>
        <taxon>Tracheophyta</taxon>
        <taxon>Spermatophyta</taxon>
        <taxon>Magnoliopsida</taxon>
        <taxon>eudicotyledons</taxon>
        <taxon>Gunneridae</taxon>
        <taxon>Pentapetalae</taxon>
        <taxon>rosids</taxon>
        <taxon>malvids</taxon>
        <taxon>Sapindales</taxon>
        <taxon>Sapindaceae</taxon>
        <taxon>Hippocastanoideae</taxon>
        <taxon>Acereae</taxon>
        <taxon>Dipteronia</taxon>
    </lineage>
</organism>
<dbReference type="AlphaFoldDB" id="A0AAD9X0Z0"/>
<dbReference type="Proteomes" id="UP001280121">
    <property type="component" value="Unassembled WGS sequence"/>
</dbReference>
<protein>
    <submittedName>
        <fullName evidence="1">Uncharacterized protein</fullName>
    </submittedName>
</protein>
<proteinExistence type="predicted"/>
<dbReference type="EMBL" id="JANJYI010000005">
    <property type="protein sequence ID" value="KAK2649697.1"/>
    <property type="molecule type" value="Genomic_DNA"/>
</dbReference>
<evidence type="ECO:0000313" key="1">
    <source>
        <dbReference type="EMBL" id="KAK2649697.1"/>
    </source>
</evidence>
<sequence length="245" mass="27590">MTALVKLEDDVGATIWFKTTVSVKAEEDNSQSGNSLVLIGLDAENEILHTLAFLCGVMLWSQVTGRLCLIDSVITGSFLHSFQVYRWSSSLLKDLNAAIRDFFWTGSIDSRKSIQVAWKSCCRPKDGGGLSVKDLGILNKVMLKKFTLRMLNKESLVFTYLQARFFTQDHKPRTWYVASSVWSGLKLHYTPLMIESRWLVGGHSKVRFWSDNWLGYPLIDLVENRSSLQPPLDSVVGDIYSDAAG</sequence>
<keyword evidence="2" id="KW-1185">Reference proteome</keyword>
<accession>A0AAD9X0Z0</accession>
<name>A0AAD9X0Z0_9ROSI</name>
<gene>
    <name evidence="1" type="ORF">Ddye_017186</name>
</gene>
<reference evidence="1" key="1">
    <citation type="journal article" date="2023" name="Plant J.">
        <title>Genome sequences and population genomics provide insights into the demographic history, inbreeding, and mutation load of two 'living fossil' tree species of Dipteronia.</title>
        <authorList>
            <person name="Feng Y."/>
            <person name="Comes H.P."/>
            <person name="Chen J."/>
            <person name="Zhu S."/>
            <person name="Lu R."/>
            <person name="Zhang X."/>
            <person name="Li P."/>
            <person name="Qiu J."/>
            <person name="Olsen K.M."/>
            <person name="Qiu Y."/>
        </authorList>
    </citation>
    <scope>NUCLEOTIDE SEQUENCE</scope>
    <source>
        <strain evidence="1">KIB01</strain>
    </source>
</reference>